<dbReference type="AlphaFoldDB" id="A0A8J3REG1"/>
<evidence type="ECO:0000256" key="1">
    <source>
        <dbReference type="SAM" id="MobiDB-lite"/>
    </source>
</evidence>
<feature type="region of interest" description="Disordered" evidence="1">
    <location>
        <begin position="1"/>
        <end position="73"/>
    </location>
</feature>
<keyword evidence="3" id="KW-1185">Reference proteome</keyword>
<feature type="compositionally biased region" description="Low complexity" evidence="1">
    <location>
        <begin position="22"/>
        <end position="42"/>
    </location>
</feature>
<accession>A0A8J3REG1</accession>
<proteinExistence type="predicted"/>
<sequence>MLPLSLVSAPAIAQGPTPPPTSSSSSAASAAASTAQPDATSDPALKAAWEKAATSGKPVEVPARSTERMKVTC</sequence>
<evidence type="ECO:0000313" key="2">
    <source>
        <dbReference type="EMBL" id="GIH70933.1"/>
    </source>
</evidence>
<dbReference type="Proteomes" id="UP000610966">
    <property type="component" value="Unassembled WGS sequence"/>
</dbReference>
<gene>
    <name evidence="2" type="ORF">Mth01_31860</name>
</gene>
<protein>
    <submittedName>
        <fullName evidence="2">Uncharacterized protein</fullName>
    </submittedName>
</protein>
<dbReference type="EMBL" id="BOOG01000027">
    <property type="protein sequence ID" value="GIH70933.1"/>
    <property type="molecule type" value="Genomic_DNA"/>
</dbReference>
<name>A0A8J3REG1_9ACTN</name>
<organism evidence="2 3">
    <name type="scientific">Sphaerimonospora thailandensis</name>
    <dbReference type="NCBI Taxonomy" id="795644"/>
    <lineage>
        <taxon>Bacteria</taxon>
        <taxon>Bacillati</taxon>
        <taxon>Actinomycetota</taxon>
        <taxon>Actinomycetes</taxon>
        <taxon>Streptosporangiales</taxon>
        <taxon>Streptosporangiaceae</taxon>
        <taxon>Sphaerimonospora</taxon>
    </lineage>
</organism>
<reference evidence="2" key="1">
    <citation type="submission" date="2021-01" db="EMBL/GenBank/DDBJ databases">
        <title>Whole genome shotgun sequence of Sphaerimonospora thailandensis NBRC 107569.</title>
        <authorList>
            <person name="Komaki H."/>
            <person name="Tamura T."/>
        </authorList>
    </citation>
    <scope>NUCLEOTIDE SEQUENCE</scope>
    <source>
        <strain evidence="2">NBRC 107569</strain>
    </source>
</reference>
<evidence type="ECO:0000313" key="3">
    <source>
        <dbReference type="Proteomes" id="UP000610966"/>
    </source>
</evidence>
<comment type="caution">
    <text evidence="2">The sequence shown here is derived from an EMBL/GenBank/DDBJ whole genome shotgun (WGS) entry which is preliminary data.</text>
</comment>